<reference evidence="2" key="2">
    <citation type="journal article" date="2023" name="Microbiol Resour">
        <title>Decontamination and Annotation of the Draft Genome Sequence of the Oomycete Lagenidium giganteum ARSEF 373.</title>
        <authorList>
            <person name="Morgan W.R."/>
            <person name="Tartar A."/>
        </authorList>
    </citation>
    <scope>NUCLEOTIDE SEQUENCE</scope>
    <source>
        <strain evidence="2">ARSEF 373</strain>
    </source>
</reference>
<dbReference type="SUPFAM" id="SSF50729">
    <property type="entry name" value="PH domain-like"/>
    <property type="match status" value="1"/>
</dbReference>
<dbReference type="PANTHER" id="PTHR14336">
    <property type="entry name" value="TANDEM PH DOMAIN CONTAINING PROTEIN"/>
    <property type="match status" value="1"/>
</dbReference>
<evidence type="ECO:0000259" key="1">
    <source>
        <dbReference type="PROSITE" id="PS50003"/>
    </source>
</evidence>
<dbReference type="Proteomes" id="UP001146120">
    <property type="component" value="Unassembled WGS sequence"/>
</dbReference>
<name>A0AAV2YRD8_9STRA</name>
<dbReference type="EMBL" id="DAKRPA010000163">
    <property type="protein sequence ID" value="DAZ96565.1"/>
    <property type="molecule type" value="Genomic_DNA"/>
</dbReference>
<protein>
    <recommendedName>
        <fullName evidence="1">PH domain-containing protein</fullName>
    </recommendedName>
</protein>
<keyword evidence="3" id="KW-1185">Reference proteome</keyword>
<gene>
    <name evidence="2" type="ORF">N0F65_011789</name>
</gene>
<dbReference type="CDD" id="cd00821">
    <property type="entry name" value="PH"/>
    <property type="match status" value="1"/>
</dbReference>
<dbReference type="PANTHER" id="PTHR14336:SF8">
    <property type="entry name" value="PROTEIN OPY1"/>
    <property type="match status" value="1"/>
</dbReference>
<dbReference type="InterPro" id="IPR011993">
    <property type="entry name" value="PH-like_dom_sf"/>
</dbReference>
<feature type="domain" description="PH" evidence="1">
    <location>
        <begin position="182"/>
        <end position="288"/>
    </location>
</feature>
<dbReference type="Pfam" id="PF00169">
    <property type="entry name" value="PH"/>
    <property type="match status" value="1"/>
</dbReference>
<evidence type="ECO:0000313" key="3">
    <source>
        <dbReference type="Proteomes" id="UP001146120"/>
    </source>
</evidence>
<dbReference type="AlphaFoldDB" id="A0AAV2YRD8"/>
<evidence type="ECO:0000313" key="2">
    <source>
        <dbReference type="EMBL" id="DAZ96565.1"/>
    </source>
</evidence>
<organism evidence="2 3">
    <name type="scientific">Lagenidium giganteum</name>
    <dbReference type="NCBI Taxonomy" id="4803"/>
    <lineage>
        <taxon>Eukaryota</taxon>
        <taxon>Sar</taxon>
        <taxon>Stramenopiles</taxon>
        <taxon>Oomycota</taxon>
        <taxon>Peronosporomycetes</taxon>
        <taxon>Pythiales</taxon>
        <taxon>Pythiaceae</taxon>
    </lineage>
</organism>
<dbReference type="SMART" id="SM00233">
    <property type="entry name" value="PH"/>
    <property type="match status" value="1"/>
</dbReference>
<proteinExistence type="predicted"/>
<dbReference type="Gene3D" id="2.30.29.30">
    <property type="entry name" value="Pleckstrin-homology domain (PH domain)/Phosphotyrosine-binding domain (PTB)"/>
    <property type="match status" value="1"/>
</dbReference>
<dbReference type="InterPro" id="IPR001849">
    <property type="entry name" value="PH_domain"/>
</dbReference>
<sequence>MPPWHHQRADAFSLRASGFDFDMPTDDAAHGRTSLLAFRSSRAQRTSQVKAMQQPIPRASMVLLAAQRLGAHDEMVELSEDVAAALDGRPSMDDMAAPPLSELDSTQGITEDEDGTAVVCLPMPGSIPLLDLGEELDDDNELDSIVCDPSRLRHTVVYDENGDRVEREPTAFVGKAITGSTTPLKTGLLFKQGFGFLGGGWKVRFVVLTSSSITLYKEEHGKKRGEIDLAECTTKSIEIMPRDSVFDGRQATMWRFAVRDAKGKRMLFAAYTEVEMKDWLRCLHLAITLRRSGPGRFTDFQMPNGSIIAMQGNGQLRSSGLLR</sequence>
<reference evidence="2" key="1">
    <citation type="submission" date="2022-11" db="EMBL/GenBank/DDBJ databases">
        <authorList>
            <person name="Morgan W.R."/>
            <person name="Tartar A."/>
        </authorList>
    </citation>
    <scope>NUCLEOTIDE SEQUENCE</scope>
    <source>
        <strain evidence="2">ARSEF 373</strain>
    </source>
</reference>
<comment type="caution">
    <text evidence="2">The sequence shown here is derived from an EMBL/GenBank/DDBJ whole genome shotgun (WGS) entry which is preliminary data.</text>
</comment>
<dbReference type="PROSITE" id="PS50003">
    <property type="entry name" value="PH_DOMAIN"/>
    <property type="match status" value="1"/>
</dbReference>
<accession>A0AAV2YRD8</accession>
<dbReference type="InterPro" id="IPR051707">
    <property type="entry name" value="PI-Interact_SigTrans_Reg"/>
</dbReference>